<reference evidence="3 4" key="1">
    <citation type="journal article" date="2016" name="Front. Microbiol.">
        <title>Single-Cell (Meta-)Genomics of a Dimorphic Candidatus Thiomargarita nelsonii Reveals Genomic Plasticity.</title>
        <authorList>
            <person name="Flood B.E."/>
            <person name="Fliss P."/>
            <person name="Jones D.S."/>
            <person name="Dick G.J."/>
            <person name="Jain S."/>
            <person name="Kaster A.K."/>
            <person name="Winkel M."/>
            <person name="Mussmann M."/>
            <person name="Bailey J."/>
        </authorList>
    </citation>
    <scope>NUCLEOTIDE SEQUENCE [LARGE SCALE GENOMIC DNA]</scope>
    <source>
        <strain evidence="3">Hydrate Ridge</strain>
    </source>
</reference>
<dbReference type="SUPFAM" id="SSF56300">
    <property type="entry name" value="Metallo-dependent phosphatases"/>
    <property type="match status" value="1"/>
</dbReference>
<gene>
    <name evidence="3" type="ORF">PN36_10090</name>
</gene>
<keyword evidence="4" id="KW-1185">Reference proteome</keyword>
<comment type="caution">
    <text evidence="3">The sequence shown here is derived from an EMBL/GenBank/DDBJ whole genome shotgun (WGS) entry which is preliminary data.</text>
</comment>
<dbReference type="Gene3D" id="3.60.21.10">
    <property type="match status" value="1"/>
</dbReference>
<protein>
    <submittedName>
        <fullName evidence="3">Metallophosphoesterase</fullName>
    </submittedName>
</protein>
<dbReference type="InterPro" id="IPR014576">
    <property type="entry name" value="Pesterase_YhaO"/>
</dbReference>
<name>A0A0A6PF71_9GAMM</name>
<proteinExistence type="predicted"/>
<sequence length="415" mass="46098">MKFIHAADIHLDSPMSGLARYEGAPIEQMQRATRRAFINMIDLACIEAVDFVLLAGDLYDVDWKDYNTGLFFNQQMSRLREVNIPVFIVLGNHDAGNIITRQLRLPDNVTEFSYDKPETKRLENLGVAIHGQSFANKAITDDLSTAYPNALPGYFNIGLLHTALNGRPSHANYAPCTMPSLLSHGYDYWGLGHIHKREILHKKPWVVFSGNLQGRHARETGAKGCSLVKVEEGQVSVTFMPVDVLRWKICQLDVTDITQADEVVDKAHGAVTESLQNAEGRPLALRFIIEGASPVHKKLHSQSDRWTNEIRAAATDAGLGNVWVEKISLKTQAHRANSLQEEGPLGELDYFLRTLPEDGDGLQALCAEFRSLINKLPAEARQSERGGAIDPGNPDTIRLLLNGVEELLMARLLAH</sequence>
<dbReference type="EMBL" id="JSZA02000030">
    <property type="protein sequence ID" value="KHD04783.1"/>
    <property type="molecule type" value="Genomic_DNA"/>
</dbReference>
<dbReference type="InterPro" id="IPR050535">
    <property type="entry name" value="DNA_Repair-Maintenance_Comp"/>
</dbReference>
<evidence type="ECO:0000256" key="1">
    <source>
        <dbReference type="ARBA" id="ARBA00022801"/>
    </source>
</evidence>
<dbReference type="PANTHER" id="PTHR30337:SF7">
    <property type="entry name" value="PHOSPHOESTERASE"/>
    <property type="match status" value="1"/>
</dbReference>
<feature type="domain" description="Calcineurin-like phosphoesterase" evidence="2">
    <location>
        <begin position="1"/>
        <end position="196"/>
    </location>
</feature>
<dbReference type="Pfam" id="PF00149">
    <property type="entry name" value="Metallophos"/>
    <property type="match status" value="1"/>
</dbReference>
<organism evidence="3 4">
    <name type="scientific">Candidatus Thiomargarita nelsonii</name>
    <dbReference type="NCBI Taxonomy" id="1003181"/>
    <lineage>
        <taxon>Bacteria</taxon>
        <taxon>Pseudomonadati</taxon>
        <taxon>Pseudomonadota</taxon>
        <taxon>Gammaproteobacteria</taxon>
        <taxon>Thiotrichales</taxon>
        <taxon>Thiotrichaceae</taxon>
        <taxon>Thiomargarita</taxon>
    </lineage>
</organism>
<evidence type="ECO:0000259" key="2">
    <source>
        <dbReference type="Pfam" id="PF00149"/>
    </source>
</evidence>
<dbReference type="InterPro" id="IPR029052">
    <property type="entry name" value="Metallo-depent_PP-like"/>
</dbReference>
<dbReference type="CDD" id="cd00840">
    <property type="entry name" value="MPP_Mre11_N"/>
    <property type="match status" value="1"/>
</dbReference>
<dbReference type="InterPro" id="IPR041796">
    <property type="entry name" value="Mre11_N"/>
</dbReference>
<dbReference type="AlphaFoldDB" id="A0A0A6PF71"/>
<evidence type="ECO:0000313" key="4">
    <source>
        <dbReference type="Proteomes" id="UP000030428"/>
    </source>
</evidence>
<dbReference type="PANTHER" id="PTHR30337">
    <property type="entry name" value="COMPONENT OF ATP-DEPENDENT DSDNA EXONUCLEASE"/>
    <property type="match status" value="1"/>
</dbReference>
<dbReference type="PIRSF" id="PIRSF033091">
    <property type="entry name" value="Pesterase_YhaO"/>
    <property type="match status" value="1"/>
</dbReference>
<accession>A0A0A6PF71</accession>
<dbReference type="InterPro" id="IPR004843">
    <property type="entry name" value="Calcineurin-like_PHP"/>
</dbReference>
<dbReference type="Proteomes" id="UP000030428">
    <property type="component" value="Unassembled WGS sequence"/>
</dbReference>
<keyword evidence="1" id="KW-0378">Hydrolase</keyword>
<evidence type="ECO:0000313" key="3">
    <source>
        <dbReference type="EMBL" id="KHD04783.1"/>
    </source>
</evidence>
<dbReference type="GO" id="GO:0016787">
    <property type="term" value="F:hydrolase activity"/>
    <property type="evidence" value="ECO:0007669"/>
    <property type="project" value="UniProtKB-KW"/>
</dbReference>